<dbReference type="SMART" id="SM01177">
    <property type="entry name" value="DUF4210"/>
    <property type="match status" value="1"/>
</dbReference>
<reference evidence="3" key="1">
    <citation type="journal article" date="2018" name="Gigascience">
        <title>Genome assembly of the Pink Ipe (Handroanthus impetiginosus, Bignoniaceae), a highly valued, ecologically keystone Neotropical timber forest tree.</title>
        <authorList>
            <person name="Silva-Junior O.B."/>
            <person name="Grattapaglia D."/>
            <person name="Novaes E."/>
            <person name="Collevatti R.G."/>
        </authorList>
    </citation>
    <scope>NUCLEOTIDE SEQUENCE [LARGE SCALE GENOMIC DNA]</scope>
    <source>
        <strain evidence="3">cv. UFG-1</strain>
    </source>
</reference>
<dbReference type="OrthoDB" id="8625101at2759"/>
<protein>
    <recommendedName>
        <fullName evidence="1">Atos-like conserved domain-containing protein</fullName>
    </recommendedName>
</protein>
<gene>
    <name evidence="2" type="ORF">CDL12_12096</name>
</gene>
<dbReference type="EMBL" id="NKXS01002112">
    <property type="protein sequence ID" value="PIN15262.1"/>
    <property type="molecule type" value="Genomic_DNA"/>
</dbReference>
<dbReference type="PANTHER" id="PTHR13199:SF11">
    <property type="entry name" value="PROTEIN ATOSSA"/>
    <property type="match status" value="1"/>
</dbReference>
<organism evidence="2 3">
    <name type="scientific">Handroanthus impetiginosus</name>
    <dbReference type="NCBI Taxonomy" id="429701"/>
    <lineage>
        <taxon>Eukaryota</taxon>
        <taxon>Viridiplantae</taxon>
        <taxon>Streptophyta</taxon>
        <taxon>Embryophyta</taxon>
        <taxon>Tracheophyta</taxon>
        <taxon>Spermatophyta</taxon>
        <taxon>Magnoliopsida</taxon>
        <taxon>eudicotyledons</taxon>
        <taxon>Gunneridae</taxon>
        <taxon>Pentapetalae</taxon>
        <taxon>asterids</taxon>
        <taxon>lamiids</taxon>
        <taxon>Lamiales</taxon>
        <taxon>Bignoniaceae</taxon>
        <taxon>Crescentiina</taxon>
        <taxon>Tabebuia alliance</taxon>
        <taxon>Handroanthus</taxon>
    </lineage>
</organism>
<dbReference type="AlphaFoldDB" id="A0A2G9HCK3"/>
<dbReference type="Pfam" id="PF13889">
    <property type="entry name" value="Chromosome_seg"/>
    <property type="match status" value="1"/>
</dbReference>
<dbReference type="Proteomes" id="UP000231279">
    <property type="component" value="Unassembled WGS sequence"/>
</dbReference>
<evidence type="ECO:0000259" key="1">
    <source>
        <dbReference type="SMART" id="SM01177"/>
    </source>
</evidence>
<proteinExistence type="predicted"/>
<sequence>MGLPQVPSGKISEEVSTSMSTIMQIPARFGGVGSFGVSEMHSRHLSNRTLGDFPCTSSRESDLTSLHKDGMANMHKLRIDSMNKNHFLSRHGGKNIQTPASRIVGFEPNPPINRSYQCEDRQSDSVRLSSGNGITCGSSENSNSVVRKRLLSPLNGMPLSDDFRGERLEIGNTFYQSDNQLRGGSYSISLKENKKAHIGNLDYGSPPIWSSPDFLRSNSPPEQDFATNSSIITDGPLFEHNDHRSLNPLSSYHGVTCSNGTIISSSDNGTMNSLRDAVVSPPLSLSPLGPRFCRRMRNSDESRDSKGEFDESYITFKDVEQSLERTMSSFFSPRKDENIIRASRGLEDDENLFMNFEQLTHESLISIHGHNPKLTTQSAKLGRTLSGLSVRRSLVGSFEESLLSGRLASGTVSQKIDGFLAVLNITGGKFSPHPRKLPFSVTSVDGDNYLLYYSSIDLSGHLSSNKCEVSKLKRSLSINGGSSDDKARLKIPMKGRLQLVLSNPERTPIHTFLCNYDLSDMPAGTKTFLRQRATLAVDRGGQKETGIRNEGLSVSCDSLQQRTLFNDTRSAGNAHSMSDNNYRNSNGIDNVVPLSKSVCSPSKVNKNTSGVLRYALHLRFVCPHRKKYSKTGLKFKSGSSSLPSSDSMDIDGERRFYLYNDMRVVFPQRHSDSDEGKVCLRIPNYPIYMLTRHRWTSVYNLYVTVVGTTLSRMS</sequence>
<evidence type="ECO:0000313" key="2">
    <source>
        <dbReference type="EMBL" id="PIN15262.1"/>
    </source>
</evidence>
<comment type="caution">
    <text evidence="2">The sequence shown here is derived from an EMBL/GenBank/DDBJ whole genome shotgun (WGS) entry which is preliminary data.</text>
</comment>
<dbReference type="InterPro" id="IPR051506">
    <property type="entry name" value="ATOS_Transcription_Regulators"/>
</dbReference>
<dbReference type="InterPro" id="IPR033473">
    <property type="entry name" value="Atos-like_C"/>
</dbReference>
<dbReference type="PANTHER" id="PTHR13199">
    <property type="entry name" value="GH03947P"/>
    <property type="match status" value="1"/>
</dbReference>
<accession>A0A2G9HCK3</accession>
<dbReference type="InterPro" id="IPR025261">
    <property type="entry name" value="Atos-like_cons_dom"/>
</dbReference>
<evidence type="ECO:0000313" key="3">
    <source>
        <dbReference type="Proteomes" id="UP000231279"/>
    </source>
</evidence>
<feature type="domain" description="Atos-like conserved" evidence="1">
    <location>
        <begin position="394"/>
        <end position="453"/>
    </location>
</feature>
<keyword evidence="3" id="KW-1185">Reference proteome</keyword>
<name>A0A2G9HCK3_9LAMI</name>